<dbReference type="AlphaFoldDB" id="A0A8J6ZN23"/>
<protein>
    <submittedName>
        <fullName evidence="4">Tetratricopeptide repeat protein</fullName>
    </submittedName>
</protein>
<evidence type="ECO:0000256" key="2">
    <source>
        <dbReference type="ARBA" id="ARBA00022803"/>
    </source>
</evidence>
<name>A0A8J6ZN23_DESMC</name>
<reference evidence="4" key="1">
    <citation type="submission" date="2020-10" db="EMBL/GenBank/DDBJ databases">
        <authorList>
            <person name="Castelo-Branco R."/>
            <person name="Eusebio N."/>
            <person name="Adriana R."/>
            <person name="Vieira A."/>
            <person name="Brugerolle De Fraissinette N."/>
            <person name="Rezende De Castro R."/>
            <person name="Schneider M.P."/>
            <person name="Vasconcelos V."/>
            <person name="Leao P.N."/>
        </authorList>
    </citation>
    <scope>NUCLEOTIDE SEQUENCE</scope>
    <source>
        <strain evidence="4">LEGE 12446</strain>
    </source>
</reference>
<dbReference type="Proteomes" id="UP000622533">
    <property type="component" value="Unassembled WGS sequence"/>
</dbReference>
<sequence>MSGGAILDEQGKLVGIHGRAKTRPDTNATTVLGIPLKTYLSLASSAQPVATAPAPKPPVETRNPPLTNVQTYLEQGNELLLNGDEQGAIKNFDLAIKIDPVAAEKRGLSLSQEAAQLAIFNQFELAFPRARLASRLAPRNDKVWFMLGVLQLETKNYDAAIASLNRARTINSRNAHVLLELGLANFIQKKYQAAIEHYQASLKLKPDDLSGLLELGNTYYMIGRLPDAIAQYNKAVAQNPTFWPAIRNIGLIKYEQGKLEEAIQQWQTAVSLEKSNSYYSFNIERLYDSAREYKRAKTQLLALAVALYTKGDREQGLTLGKQAVSIDKRYGNIEFLKENLWGDRLLKDTQKFLQYLQVQ</sequence>
<dbReference type="PANTHER" id="PTHR44943">
    <property type="entry name" value="CELLULOSE SYNTHASE OPERON PROTEIN C"/>
    <property type="match status" value="1"/>
</dbReference>
<dbReference type="PANTHER" id="PTHR44943:SF8">
    <property type="entry name" value="TPR REPEAT-CONTAINING PROTEIN MJ0263"/>
    <property type="match status" value="1"/>
</dbReference>
<keyword evidence="1" id="KW-0677">Repeat</keyword>
<evidence type="ECO:0000313" key="4">
    <source>
        <dbReference type="EMBL" id="MBE9022071.1"/>
    </source>
</evidence>
<feature type="repeat" description="TPR" evidence="3">
    <location>
        <begin position="69"/>
        <end position="102"/>
    </location>
</feature>
<dbReference type="Pfam" id="PF13414">
    <property type="entry name" value="TPR_11"/>
    <property type="match status" value="1"/>
</dbReference>
<dbReference type="Pfam" id="PF13432">
    <property type="entry name" value="TPR_16"/>
    <property type="match status" value="1"/>
</dbReference>
<dbReference type="InterPro" id="IPR019734">
    <property type="entry name" value="TPR_rpt"/>
</dbReference>
<keyword evidence="5" id="KW-1185">Reference proteome</keyword>
<feature type="repeat" description="TPR" evidence="3">
    <location>
        <begin position="209"/>
        <end position="242"/>
    </location>
</feature>
<dbReference type="SMART" id="SM00028">
    <property type="entry name" value="TPR"/>
    <property type="match status" value="5"/>
</dbReference>
<dbReference type="EMBL" id="JADEXS010000057">
    <property type="protein sequence ID" value="MBE9022071.1"/>
    <property type="molecule type" value="Genomic_DNA"/>
</dbReference>
<accession>A0A8J6ZN23</accession>
<feature type="repeat" description="TPR" evidence="3">
    <location>
        <begin position="141"/>
        <end position="174"/>
    </location>
</feature>
<dbReference type="PROSITE" id="PS50005">
    <property type="entry name" value="TPR"/>
    <property type="match status" value="5"/>
</dbReference>
<dbReference type="SUPFAM" id="SSF48452">
    <property type="entry name" value="TPR-like"/>
    <property type="match status" value="1"/>
</dbReference>
<keyword evidence="2 3" id="KW-0802">TPR repeat</keyword>
<evidence type="ECO:0000313" key="5">
    <source>
        <dbReference type="Proteomes" id="UP000622533"/>
    </source>
</evidence>
<dbReference type="Gene3D" id="1.25.40.10">
    <property type="entry name" value="Tetratricopeptide repeat domain"/>
    <property type="match status" value="1"/>
</dbReference>
<evidence type="ECO:0000256" key="3">
    <source>
        <dbReference type="PROSITE-ProRule" id="PRU00339"/>
    </source>
</evidence>
<feature type="repeat" description="TPR" evidence="3">
    <location>
        <begin position="175"/>
        <end position="208"/>
    </location>
</feature>
<dbReference type="InterPro" id="IPR051685">
    <property type="entry name" value="Ycf3/AcsC/BcsC/TPR_MFPF"/>
</dbReference>
<evidence type="ECO:0000256" key="1">
    <source>
        <dbReference type="ARBA" id="ARBA00022737"/>
    </source>
</evidence>
<proteinExistence type="predicted"/>
<gene>
    <name evidence="4" type="ORF">IQ276_06380</name>
</gene>
<comment type="caution">
    <text evidence="4">The sequence shown here is derived from an EMBL/GenBank/DDBJ whole genome shotgun (WGS) entry which is preliminary data.</text>
</comment>
<dbReference type="InterPro" id="IPR011990">
    <property type="entry name" value="TPR-like_helical_dom_sf"/>
</dbReference>
<feature type="repeat" description="TPR" evidence="3">
    <location>
        <begin position="243"/>
        <end position="276"/>
    </location>
</feature>
<organism evidence="4 5">
    <name type="scientific">Desmonostoc muscorum LEGE 12446</name>
    <dbReference type="NCBI Taxonomy" id="1828758"/>
    <lineage>
        <taxon>Bacteria</taxon>
        <taxon>Bacillati</taxon>
        <taxon>Cyanobacteriota</taxon>
        <taxon>Cyanophyceae</taxon>
        <taxon>Nostocales</taxon>
        <taxon>Nostocaceae</taxon>
        <taxon>Desmonostoc</taxon>
    </lineage>
</organism>